<organism evidence="1 2">
    <name type="scientific">Auriscalpium vulgare</name>
    <dbReference type="NCBI Taxonomy" id="40419"/>
    <lineage>
        <taxon>Eukaryota</taxon>
        <taxon>Fungi</taxon>
        <taxon>Dikarya</taxon>
        <taxon>Basidiomycota</taxon>
        <taxon>Agaricomycotina</taxon>
        <taxon>Agaricomycetes</taxon>
        <taxon>Russulales</taxon>
        <taxon>Auriscalpiaceae</taxon>
        <taxon>Auriscalpium</taxon>
    </lineage>
</organism>
<reference evidence="1" key="1">
    <citation type="submission" date="2021-02" db="EMBL/GenBank/DDBJ databases">
        <authorList>
            <consortium name="DOE Joint Genome Institute"/>
            <person name="Ahrendt S."/>
            <person name="Looney B.P."/>
            <person name="Miyauchi S."/>
            <person name="Morin E."/>
            <person name="Drula E."/>
            <person name="Courty P.E."/>
            <person name="Chicoki N."/>
            <person name="Fauchery L."/>
            <person name="Kohler A."/>
            <person name="Kuo A."/>
            <person name="Labutti K."/>
            <person name="Pangilinan J."/>
            <person name="Lipzen A."/>
            <person name="Riley R."/>
            <person name="Andreopoulos W."/>
            <person name="He G."/>
            <person name="Johnson J."/>
            <person name="Barry K.W."/>
            <person name="Grigoriev I.V."/>
            <person name="Nagy L."/>
            <person name="Hibbett D."/>
            <person name="Henrissat B."/>
            <person name="Matheny P.B."/>
            <person name="Labbe J."/>
            <person name="Martin F."/>
        </authorList>
    </citation>
    <scope>NUCLEOTIDE SEQUENCE</scope>
    <source>
        <strain evidence="1">FP105234-sp</strain>
    </source>
</reference>
<evidence type="ECO:0000313" key="1">
    <source>
        <dbReference type="EMBL" id="KAI0038510.1"/>
    </source>
</evidence>
<dbReference type="EMBL" id="MU276482">
    <property type="protein sequence ID" value="KAI0038510.1"/>
    <property type="molecule type" value="Genomic_DNA"/>
</dbReference>
<feature type="non-terminal residue" evidence="1">
    <location>
        <position position="203"/>
    </location>
</feature>
<sequence>MLKVGKKYNTNFSALRLSTDLKKKMPAWYHLSTKSKRTVQATKCLKENHDVVCVADLMKTMNRLTGHVDGRPHYHMRRCACRDCARDRARGCENPHACAAEAKERISLINQKLNPNDPPPQDSLTLTRHRKRQNLQNLELNREVKFDPATTCKTDLSECIRIFQSDDPETTAPPTRLANPAAGIAIQDERVTVYTDGSCINNG</sequence>
<name>A0ACB8R3N6_9AGAM</name>
<keyword evidence="2" id="KW-1185">Reference proteome</keyword>
<comment type="caution">
    <text evidence="1">The sequence shown here is derived from an EMBL/GenBank/DDBJ whole genome shotgun (WGS) entry which is preliminary data.</text>
</comment>
<protein>
    <submittedName>
        <fullName evidence="1">Uncharacterized protein</fullName>
    </submittedName>
</protein>
<dbReference type="Proteomes" id="UP000814033">
    <property type="component" value="Unassembled WGS sequence"/>
</dbReference>
<accession>A0ACB8R3N6</accession>
<evidence type="ECO:0000313" key="2">
    <source>
        <dbReference type="Proteomes" id="UP000814033"/>
    </source>
</evidence>
<proteinExistence type="predicted"/>
<reference evidence="1" key="2">
    <citation type="journal article" date="2022" name="New Phytol.">
        <title>Evolutionary transition to the ectomycorrhizal habit in the genomes of a hyperdiverse lineage of mushroom-forming fungi.</title>
        <authorList>
            <person name="Looney B."/>
            <person name="Miyauchi S."/>
            <person name="Morin E."/>
            <person name="Drula E."/>
            <person name="Courty P.E."/>
            <person name="Kohler A."/>
            <person name="Kuo A."/>
            <person name="LaButti K."/>
            <person name="Pangilinan J."/>
            <person name="Lipzen A."/>
            <person name="Riley R."/>
            <person name="Andreopoulos W."/>
            <person name="He G."/>
            <person name="Johnson J."/>
            <person name="Nolan M."/>
            <person name="Tritt A."/>
            <person name="Barry K.W."/>
            <person name="Grigoriev I.V."/>
            <person name="Nagy L.G."/>
            <person name="Hibbett D."/>
            <person name="Henrissat B."/>
            <person name="Matheny P.B."/>
            <person name="Labbe J."/>
            <person name="Martin F.M."/>
        </authorList>
    </citation>
    <scope>NUCLEOTIDE SEQUENCE</scope>
    <source>
        <strain evidence="1">FP105234-sp</strain>
    </source>
</reference>
<gene>
    <name evidence="1" type="ORF">FA95DRAFT_1449785</name>
</gene>